<keyword evidence="4" id="KW-1185">Reference proteome</keyword>
<sequence>MSNKRDKSQQPDNPWVRKTGPDDDGDDGAAPEEELPPSPWSLEVPPRPSPWTDPAGPAAPANGGWGRASTDQPTAPDRPATPDSGTAAAGGWGKTDESAAGPGAGSGATETSSSWGDKVGSPSLRRPEPVKKKPPVPPLLLPIAGGLAVVLLVAVALVVLTGGDDKAKTPTPTVTTPPASTYTPPANAIAVDHGVSIVPANGWSLLATETQGKQLVTYAPNREPLAFLWVRQKLNVSANTYLLGIVEGETENENTQLGDVRNLPCPKDVLVECVAITYTSTTAKSGKVQGSVEVYRRKDGVVTALDFRSSATYAAKAESEAAPMKQSVIDSL</sequence>
<keyword evidence="2" id="KW-0812">Transmembrane</keyword>
<protein>
    <submittedName>
        <fullName evidence="3">Uncharacterized protein</fullName>
    </submittedName>
</protein>
<evidence type="ECO:0000256" key="2">
    <source>
        <dbReference type="SAM" id="Phobius"/>
    </source>
</evidence>
<gene>
    <name evidence="3" type="ORF">HDA39_001321</name>
</gene>
<evidence type="ECO:0000313" key="3">
    <source>
        <dbReference type="EMBL" id="MBB5834587.1"/>
    </source>
</evidence>
<reference evidence="3 4" key="1">
    <citation type="submission" date="2020-08" db="EMBL/GenBank/DDBJ databases">
        <title>Sequencing the genomes of 1000 actinobacteria strains.</title>
        <authorList>
            <person name="Klenk H.-P."/>
        </authorList>
    </citation>
    <scope>NUCLEOTIDE SEQUENCE [LARGE SCALE GENOMIC DNA]</scope>
    <source>
        <strain evidence="3 4">DSM 28967</strain>
    </source>
</reference>
<feature type="compositionally biased region" description="Acidic residues" evidence="1">
    <location>
        <begin position="22"/>
        <end position="35"/>
    </location>
</feature>
<evidence type="ECO:0000256" key="1">
    <source>
        <dbReference type="SAM" id="MobiDB-lite"/>
    </source>
</evidence>
<name>A0A7W9MSW3_9ACTN</name>
<feature type="region of interest" description="Disordered" evidence="1">
    <location>
        <begin position="1"/>
        <end position="135"/>
    </location>
</feature>
<dbReference type="Proteomes" id="UP000549971">
    <property type="component" value="Unassembled WGS sequence"/>
</dbReference>
<dbReference type="AlphaFoldDB" id="A0A7W9MSW3"/>
<keyword evidence="2" id="KW-0472">Membrane</keyword>
<keyword evidence="2" id="KW-1133">Transmembrane helix</keyword>
<dbReference type="EMBL" id="JACHMY010000001">
    <property type="protein sequence ID" value="MBB5834587.1"/>
    <property type="molecule type" value="Genomic_DNA"/>
</dbReference>
<organism evidence="3 4">
    <name type="scientific">Kribbella italica</name>
    <dbReference type="NCBI Taxonomy" id="1540520"/>
    <lineage>
        <taxon>Bacteria</taxon>
        <taxon>Bacillati</taxon>
        <taxon>Actinomycetota</taxon>
        <taxon>Actinomycetes</taxon>
        <taxon>Propionibacteriales</taxon>
        <taxon>Kribbellaceae</taxon>
        <taxon>Kribbella</taxon>
    </lineage>
</organism>
<proteinExistence type="predicted"/>
<evidence type="ECO:0000313" key="4">
    <source>
        <dbReference type="Proteomes" id="UP000549971"/>
    </source>
</evidence>
<comment type="caution">
    <text evidence="3">The sequence shown here is derived from an EMBL/GenBank/DDBJ whole genome shotgun (WGS) entry which is preliminary data.</text>
</comment>
<dbReference type="RefSeq" id="WP_184794337.1">
    <property type="nucleotide sequence ID" value="NZ_JACHMY010000001.1"/>
</dbReference>
<accession>A0A7W9MSW3</accession>
<feature type="transmembrane region" description="Helical" evidence="2">
    <location>
        <begin position="139"/>
        <end position="160"/>
    </location>
</feature>